<feature type="domain" description="Thioredoxin" evidence="7">
    <location>
        <begin position="44"/>
        <end position="185"/>
    </location>
</feature>
<organism evidence="8 9">
    <name type="scientific">Geomicrobium sediminis</name>
    <dbReference type="NCBI Taxonomy" id="1347788"/>
    <lineage>
        <taxon>Bacteria</taxon>
        <taxon>Bacillati</taxon>
        <taxon>Bacillota</taxon>
        <taxon>Bacilli</taxon>
        <taxon>Bacillales</taxon>
        <taxon>Geomicrobium</taxon>
    </lineage>
</organism>
<dbReference type="EMBL" id="JAFBEC010000012">
    <property type="protein sequence ID" value="MBM7634416.1"/>
    <property type="molecule type" value="Genomic_DNA"/>
</dbReference>
<proteinExistence type="predicted"/>
<name>A0ABS2PHJ1_9BACL</name>
<evidence type="ECO:0000313" key="8">
    <source>
        <dbReference type="EMBL" id="MBM7634416.1"/>
    </source>
</evidence>
<keyword evidence="3" id="KW-0735">Signal-anchor</keyword>
<dbReference type="SUPFAM" id="SSF52833">
    <property type="entry name" value="Thioredoxin-like"/>
    <property type="match status" value="1"/>
</dbReference>
<dbReference type="InterPro" id="IPR050553">
    <property type="entry name" value="Thioredoxin_ResA/DsbE_sf"/>
</dbReference>
<protein>
    <submittedName>
        <fullName evidence="8">Peroxiredoxin</fullName>
    </submittedName>
</protein>
<dbReference type="CDD" id="cd02966">
    <property type="entry name" value="TlpA_like_family"/>
    <property type="match status" value="1"/>
</dbReference>
<dbReference type="RefSeq" id="WP_239575676.1">
    <property type="nucleotide sequence ID" value="NZ_JAFBEC010000012.1"/>
</dbReference>
<dbReference type="InterPro" id="IPR017937">
    <property type="entry name" value="Thioredoxin_CS"/>
</dbReference>
<keyword evidence="6" id="KW-1133">Transmembrane helix</keyword>
<evidence type="ECO:0000313" key="9">
    <source>
        <dbReference type="Proteomes" id="UP000741863"/>
    </source>
</evidence>
<dbReference type="PANTHER" id="PTHR42852:SF6">
    <property type="entry name" value="THIOL:DISULFIDE INTERCHANGE PROTEIN DSBE"/>
    <property type="match status" value="1"/>
</dbReference>
<evidence type="ECO:0000256" key="6">
    <source>
        <dbReference type="SAM" id="Phobius"/>
    </source>
</evidence>
<evidence type="ECO:0000256" key="3">
    <source>
        <dbReference type="ARBA" id="ARBA00022968"/>
    </source>
</evidence>
<evidence type="ECO:0000256" key="4">
    <source>
        <dbReference type="ARBA" id="ARBA00023157"/>
    </source>
</evidence>
<reference evidence="8 9" key="1">
    <citation type="submission" date="2021-01" db="EMBL/GenBank/DDBJ databases">
        <title>Genomic Encyclopedia of Type Strains, Phase IV (KMG-IV): sequencing the most valuable type-strain genomes for metagenomic binning, comparative biology and taxonomic classification.</title>
        <authorList>
            <person name="Goeker M."/>
        </authorList>
    </citation>
    <scope>NUCLEOTIDE SEQUENCE [LARGE SCALE GENOMIC DNA]</scope>
    <source>
        <strain evidence="8 9">DSM 25540</strain>
    </source>
</reference>
<comment type="subcellular location">
    <subcellularLocation>
        <location evidence="1">Cell envelope</location>
    </subcellularLocation>
</comment>
<dbReference type="Gene3D" id="3.40.30.10">
    <property type="entry name" value="Glutaredoxin"/>
    <property type="match status" value="1"/>
</dbReference>
<gene>
    <name evidence="8" type="ORF">JOD17_003522</name>
</gene>
<dbReference type="PROSITE" id="PS00194">
    <property type="entry name" value="THIOREDOXIN_1"/>
    <property type="match status" value="1"/>
</dbReference>
<evidence type="ECO:0000256" key="1">
    <source>
        <dbReference type="ARBA" id="ARBA00004196"/>
    </source>
</evidence>
<comment type="caution">
    <text evidence="8">The sequence shown here is derived from an EMBL/GenBank/DDBJ whole genome shotgun (WGS) entry which is preliminary data.</text>
</comment>
<dbReference type="Pfam" id="PF00578">
    <property type="entry name" value="AhpC-TSA"/>
    <property type="match status" value="1"/>
</dbReference>
<dbReference type="PROSITE" id="PS51352">
    <property type="entry name" value="THIOREDOXIN_2"/>
    <property type="match status" value="1"/>
</dbReference>
<evidence type="ECO:0000259" key="7">
    <source>
        <dbReference type="PROSITE" id="PS51352"/>
    </source>
</evidence>
<feature type="transmembrane region" description="Helical" evidence="6">
    <location>
        <begin position="14"/>
        <end position="33"/>
    </location>
</feature>
<sequence length="185" mass="21340">MDSQERMKRKKRRLIMRTTVLFSIVAAVGYVFYSNFFQEEAGVLNEGNVAPNFVLQNMEGEQVELHDFRGEGVFLNFWGTYCPPCEEEMPYMEAEHQKYLNEDVEILAVNVGESKLTVDRFMNRLQLSFPILLDQNRDVLNQYGVSYLPATYLIDQNGEVVHIHVGGMSEENVQDFMTIIDPNSP</sequence>
<keyword evidence="4" id="KW-1015">Disulfide bond</keyword>
<keyword evidence="2" id="KW-0201">Cytochrome c-type biogenesis</keyword>
<keyword evidence="6" id="KW-0812">Transmembrane</keyword>
<evidence type="ECO:0000256" key="2">
    <source>
        <dbReference type="ARBA" id="ARBA00022748"/>
    </source>
</evidence>
<dbReference type="InterPro" id="IPR036249">
    <property type="entry name" value="Thioredoxin-like_sf"/>
</dbReference>
<dbReference type="InterPro" id="IPR013766">
    <property type="entry name" value="Thioredoxin_domain"/>
</dbReference>
<evidence type="ECO:0000256" key="5">
    <source>
        <dbReference type="ARBA" id="ARBA00023284"/>
    </source>
</evidence>
<dbReference type="InterPro" id="IPR000866">
    <property type="entry name" value="AhpC/TSA"/>
</dbReference>
<dbReference type="PANTHER" id="PTHR42852">
    <property type="entry name" value="THIOL:DISULFIDE INTERCHANGE PROTEIN DSBE"/>
    <property type="match status" value="1"/>
</dbReference>
<dbReference type="Proteomes" id="UP000741863">
    <property type="component" value="Unassembled WGS sequence"/>
</dbReference>
<keyword evidence="5" id="KW-0676">Redox-active center</keyword>
<keyword evidence="6" id="KW-0472">Membrane</keyword>
<accession>A0ABS2PHJ1</accession>
<keyword evidence="9" id="KW-1185">Reference proteome</keyword>
<dbReference type="NCBIfam" id="NF002854">
    <property type="entry name" value="PRK03147.1"/>
    <property type="match status" value="1"/>
</dbReference>